<accession>A0ABQ7LQV1</accession>
<protein>
    <submittedName>
        <fullName evidence="1">Uncharacterized protein</fullName>
    </submittedName>
</protein>
<organism evidence="1 2">
    <name type="scientific">Brassica rapa subsp. trilocularis</name>
    <dbReference type="NCBI Taxonomy" id="1813537"/>
    <lineage>
        <taxon>Eukaryota</taxon>
        <taxon>Viridiplantae</taxon>
        <taxon>Streptophyta</taxon>
        <taxon>Embryophyta</taxon>
        <taxon>Tracheophyta</taxon>
        <taxon>Spermatophyta</taxon>
        <taxon>Magnoliopsida</taxon>
        <taxon>eudicotyledons</taxon>
        <taxon>Gunneridae</taxon>
        <taxon>Pentapetalae</taxon>
        <taxon>rosids</taxon>
        <taxon>malvids</taxon>
        <taxon>Brassicales</taxon>
        <taxon>Brassicaceae</taxon>
        <taxon>Brassiceae</taxon>
        <taxon>Brassica</taxon>
    </lineage>
</organism>
<comment type="caution">
    <text evidence="1">The sequence shown here is derived from an EMBL/GenBank/DDBJ whole genome shotgun (WGS) entry which is preliminary data.</text>
</comment>
<proteinExistence type="predicted"/>
<evidence type="ECO:0000313" key="2">
    <source>
        <dbReference type="Proteomes" id="UP000823674"/>
    </source>
</evidence>
<gene>
    <name evidence="1" type="primary">A08p014840.1_BraROA</name>
    <name evidence="1" type="ORF">IGI04_030470</name>
</gene>
<evidence type="ECO:0000313" key="1">
    <source>
        <dbReference type="EMBL" id="KAG5388929.1"/>
    </source>
</evidence>
<keyword evidence="2" id="KW-1185">Reference proteome</keyword>
<dbReference type="Proteomes" id="UP000823674">
    <property type="component" value="Chromosome A08"/>
</dbReference>
<reference evidence="1 2" key="1">
    <citation type="submission" date="2021-03" db="EMBL/GenBank/DDBJ databases">
        <authorList>
            <person name="King G.J."/>
            <person name="Bancroft I."/>
            <person name="Baten A."/>
            <person name="Bloomfield J."/>
            <person name="Borpatragohain P."/>
            <person name="He Z."/>
            <person name="Irish N."/>
            <person name="Irwin J."/>
            <person name="Liu K."/>
            <person name="Mauleon R.P."/>
            <person name="Moore J."/>
            <person name="Morris R."/>
            <person name="Ostergaard L."/>
            <person name="Wang B."/>
            <person name="Wells R."/>
        </authorList>
    </citation>
    <scope>NUCLEOTIDE SEQUENCE [LARGE SCALE GENOMIC DNA]</scope>
    <source>
        <strain evidence="1">R-o-18</strain>
        <tissue evidence="1">Leaf</tissue>
    </source>
</reference>
<dbReference type="EMBL" id="JADBGQ010000007">
    <property type="protein sequence ID" value="KAG5388929.1"/>
    <property type="molecule type" value="Genomic_DNA"/>
</dbReference>
<name>A0ABQ7LQV1_BRACM</name>
<sequence>MLERKLSAVEVTETKLAVTEKGLSEMEVTRRQEKRFLALVIKVKVMLDWGPKGKFGPPLPAVVIIYAPKEASLTATDYPEIPVA</sequence>